<evidence type="ECO:0000313" key="2">
    <source>
        <dbReference type="Proteomes" id="UP000614216"/>
    </source>
</evidence>
<reference evidence="1" key="1">
    <citation type="submission" date="2021-01" db="EMBL/GenBank/DDBJ databases">
        <title>Fulvivirga kasyanovii gen. nov., sp nov., a novel member of the phylum Bacteroidetes isolated from seawater in a mussel farm.</title>
        <authorList>
            <person name="Zhao L.-H."/>
            <person name="Wang Z.-J."/>
        </authorList>
    </citation>
    <scope>NUCLEOTIDE SEQUENCE</scope>
    <source>
        <strain evidence="1">29W222</strain>
    </source>
</reference>
<keyword evidence="2" id="KW-1185">Reference proteome</keyword>
<sequence>MANMDNSRKSDKSFEQELSEALRYYGYEMPESNEEIEKYVKMFGDTKIELPKSIADAEELFDNLVEHHDTASEKFSAMAAQGEEGDTISKDILDDIKKDIKTGKRIKNKDNGNIE</sequence>
<comment type="caution">
    <text evidence="1">The sequence shown here is derived from an EMBL/GenBank/DDBJ whole genome shotgun (WGS) entry which is preliminary data.</text>
</comment>
<accession>A0A937FWN2</accession>
<gene>
    <name evidence="1" type="ORF">JMN32_08770</name>
</gene>
<protein>
    <submittedName>
        <fullName evidence="1">Uncharacterized protein</fullName>
    </submittedName>
</protein>
<name>A0A937FWN2_9BACT</name>
<dbReference type="RefSeq" id="WP_202855944.1">
    <property type="nucleotide sequence ID" value="NZ_JAEUGD010000027.1"/>
</dbReference>
<dbReference type="InterPro" id="IPR012347">
    <property type="entry name" value="Ferritin-like"/>
</dbReference>
<organism evidence="1 2">
    <name type="scientific">Fulvivirga marina</name>
    <dbReference type="NCBI Taxonomy" id="2494733"/>
    <lineage>
        <taxon>Bacteria</taxon>
        <taxon>Pseudomonadati</taxon>
        <taxon>Bacteroidota</taxon>
        <taxon>Cytophagia</taxon>
        <taxon>Cytophagales</taxon>
        <taxon>Fulvivirgaceae</taxon>
        <taxon>Fulvivirga</taxon>
    </lineage>
</organism>
<dbReference type="EMBL" id="JAEUGD010000027">
    <property type="protein sequence ID" value="MBL6446398.1"/>
    <property type="molecule type" value="Genomic_DNA"/>
</dbReference>
<dbReference type="Gene3D" id="1.20.1260.10">
    <property type="match status" value="1"/>
</dbReference>
<dbReference type="Proteomes" id="UP000614216">
    <property type="component" value="Unassembled WGS sequence"/>
</dbReference>
<proteinExistence type="predicted"/>
<dbReference type="AlphaFoldDB" id="A0A937FWN2"/>
<evidence type="ECO:0000313" key="1">
    <source>
        <dbReference type="EMBL" id="MBL6446398.1"/>
    </source>
</evidence>